<evidence type="ECO:0000313" key="2">
    <source>
        <dbReference type="EMBL" id="MYM55794.1"/>
    </source>
</evidence>
<evidence type="ECO:0000313" key="3">
    <source>
        <dbReference type="Proteomes" id="UP000479043"/>
    </source>
</evidence>
<dbReference type="EMBL" id="WWEN01000004">
    <property type="protein sequence ID" value="MYM55794.1"/>
    <property type="molecule type" value="Genomic_DNA"/>
</dbReference>
<dbReference type="Proteomes" id="UP000479043">
    <property type="component" value="Unassembled WGS sequence"/>
</dbReference>
<keyword evidence="1" id="KW-0812">Transmembrane</keyword>
<proteinExistence type="predicted"/>
<organism evidence="2 3">
    <name type="scientific">Thalassovita mangrovi</name>
    <dbReference type="NCBI Taxonomy" id="2692236"/>
    <lineage>
        <taxon>Bacteria</taxon>
        <taxon>Pseudomonadati</taxon>
        <taxon>Pseudomonadota</taxon>
        <taxon>Alphaproteobacteria</taxon>
        <taxon>Rhodobacterales</taxon>
        <taxon>Roseobacteraceae</taxon>
        <taxon>Thalassovita</taxon>
    </lineage>
</organism>
<dbReference type="Pfam" id="PF11014">
    <property type="entry name" value="DUF2852"/>
    <property type="match status" value="1"/>
</dbReference>
<dbReference type="AlphaFoldDB" id="A0A6L8LIM0"/>
<sequence>MTPAASYSTNGTAMGWLSRAEAWLDSRGKGAWIAAMVLGFVFFWPVGLALLFYMIWSKQMFGKSCKRHSRAHHGFHAMKSSGNTAFDAYKADTLRRLEQEQDAFESFLQRLRDAKDKAEFDQFMDERAKTAAQEREQEREDA</sequence>
<keyword evidence="1" id="KW-0472">Membrane</keyword>
<accession>A0A6L8LIM0</accession>
<keyword evidence="1" id="KW-1133">Transmembrane helix</keyword>
<dbReference type="InterPro" id="IPR021273">
    <property type="entry name" value="DUF2852"/>
</dbReference>
<protein>
    <submittedName>
        <fullName evidence="2">DUF2852 domain-containing protein</fullName>
    </submittedName>
</protein>
<evidence type="ECO:0000256" key="1">
    <source>
        <dbReference type="SAM" id="Phobius"/>
    </source>
</evidence>
<reference evidence="2 3" key="1">
    <citation type="submission" date="2020-01" db="EMBL/GenBank/DDBJ databases">
        <authorList>
            <person name="Chen S."/>
        </authorList>
    </citation>
    <scope>NUCLEOTIDE SEQUENCE [LARGE SCALE GENOMIC DNA]</scope>
    <source>
        <strain evidence="2 3">GS-10</strain>
    </source>
</reference>
<name>A0A6L8LIM0_9RHOB</name>
<comment type="caution">
    <text evidence="2">The sequence shown here is derived from an EMBL/GenBank/DDBJ whole genome shotgun (WGS) entry which is preliminary data.</text>
</comment>
<dbReference type="RefSeq" id="WP_160973507.1">
    <property type="nucleotide sequence ID" value="NZ_WWEN01000004.1"/>
</dbReference>
<keyword evidence="3" id="KW-1185">Reference proteome</keyword>
<gene>
    <name evidence="2" type="ORF">GR167_10800</name>
</gene>
<feature type="transmembrane region" description="Helical" evidence="1">
    <location>
        <begin position="31"/>
        <end position="56"/>
    </location>
</feature>